<feature type="transmembrane region" description="Helical" evidence="8">
    <location>
        <begin position="289"/>
        <end position="312"/>
    </location>
</feature>
<evidence type="ECO:0000256" key="8">
    <source>
        <dbReference type="SAM" id="Phobius"/>
    </source>
</evidence>
<evidence type="ECO:0000256" key="1">
    <source>
        <dbReference type="ARBA" id="ARBA00004651"/>
    </source>
</evidence>
<dbReference type="PANTHER" id="PTHR36838">
    <property type="entry name" value="AUXIN EFFLUX CARRIER FAMILY PROTEIN"/>
    <property type="match status" value="1"/>
</dbReference>
<feature type="transmembrane region" description="Helical" evidence="8">
    <location>
        <begin position="203"/>
        <end position="220"/>
    </location>
</feature>
<protein>
    <submittedName>
        <fullName evidence="9">AEC family transporter</fullName>
    </submittedName>
</protein>
<evidence type="ECO:0000256" key="4">
    <source>
        <dbReference type="ARBA" id="ARBA00022475"/>
    </source>
</evidence>
<feature type="transmembrane region" description="Helical" evidence="8">
    <location>
        <begin position="131"/>
        <end position="151"/>
    </location>
</feature>
<evidence type="ECO:0000256" key="5">
    <source>
        <dbReference type="ARBA" id="ARBA00022692"/>
    </source>
</evidence>
<dbReference type="AlphaFoldDB" id="A0A2Y9U2R5"/>
<keyword evidence="6 8" id="KW-1133">Transmembrane helix</keyword>
<dbReference type="GO" id="GO:0055085">
    <property type="term" value="P:transmembrane transport"/>
    <property type="evidence" value="ECO:0007669"/>
    <property type="project" value="InterPro"/>
</dbReference>
<evidence type="ECO:0000256" key="2">
    <source>
        <dbReference type="ARBA" id="ARBA00010145"/>
    </source>
</evidence>
<comment type="similarity">
    <text evidence="2">Belongs to the auxin efflux carrier (TC 2.A.69) family.</text>
</comment>
<evidence type="ECO:0000256" key="3">
    <source>
        <dbReference type="ARBA" id="ARBA00022448"/>
    </source>
</evidence>
<evidence type="ECO:0000313" key="10">
    <source>
        <dbReference type="Proteomes" id="UP000244908"/>
    </source>
</evidence>
<dbReference type="Gene3D" id="1.20.1530.20">
    <property type="match status" value="1"/>
</dbReference>
<comment type="subcellular location">
    <subcellularLocation>
        <location evidence="1">Cell membrane</location>
        <topology evidence="1">Multi-pass membrane protein</topology>
    </subcellularLocation>
</comment>
<feature type="transmembrane region" description="Helical" evidence="8">
    <location>
        <begin position="171"/>
        <end position="191"/>
    </location>
</feature>
<dbReference type="Proteomes" id="UP000244908">
    <property type="component" value="Chromosome"/>
</dbReference>
<gene>
    <name evidence="9" type="ORF">HYN51_13990</name>
</gene>
<feature type="transmembrane region" description="Helical" evidence="8">
    <location>
        <begin position="232"/>
        <end position="255"/>
    </location>
</feature>
<feature type="transmembrane region" description="Helical" evidence="8">
    <location>
        <begin position="6"/>
        <end position="27"/>
    </location>
</feature>
<dbReference type="Pfam" id="PF03547">
    <property type="entry name" value="Mem_trans"/>
    <property type="match status" value="1"/>
</dbReference>
<dbReference type="GO" id="GO:0005886">
    <property type="term" value="C:plasma membrane"/>
    <property type="evidence" value="ECO:0007669"/>
    <property type="project" value="UniProtKB-SubCell"/>
</dbReference>
<evidence type="ECO:0000256" key="7">
    <source>
        <dbReference type="ARBA" id="ARBA00023136"/>
    </source>
</evidence>
<sequence length="318" mass="33821">MSWETWSFAFSVTVPTLLMMLLGILLRHLRLIDDRFCDTASRVVFNIALPCLLFFSIAGNHEDLQSHLPMMLHAAVGTIGSFLLLELVAPYLVNDPRERGIFVQGGFRGNAAILGVAYASMAFGSEGVSVASFYIVVTVILYNVLSVITLARSLSTGPNGRPSFTSIARGVATNPLIIAILLALPFSLYSIPIPEVLTKTGNYISGIALPLALLCTGASLDFRAMFRSSNVAMLSCVARVIVVPLLLFLGGWLYGFRGAPLGVIFLLAATPTAAASYVMARAMGGNPTLAANIIALTTLTSFFTTALGLLLLRGSGLI</sequence>
<keyword evidence="5 8" id="KW-0812">Transmembrane</keyword>
<keyword evidence="3" id="KW-0813">Transport</keyword>
<feature type="transmembrane region" description="Helical" evidence="8">
    <location>
        <begin position="261"/>
        <end position="280"/>
    </location>
</feature>
<name>A0A2Y9U2R5_9GAMM</name>
<dbReference type="InterPro" id="IPR004776">
    <property type="entry name" value="Mem_transp_PIN-like"/>
</dbReference>
<evidence type="ECO:0000256" key="6">
    <source>
        <dbReference type="ARBA" id="ARBA00022989"/>
    </source>
</evidence>
<dbReference type="KEGG" id="lpv:HYN51_13990"/>
<dbReference type="PANTHER" id="PTHR36838:SF4">
    <property type="entry name" value="AUXIN EFFLUX CARRIER FAMILY PROTEIN"/>
    <property type="match status" value="1"/>
</dbReference>
<dbReference type="OrthoDB" id="9786439at2"/>
<feature type="transmembrane region" description="Helical" evidence="8">
    <location>
        <begin position="39"/>
        <end position="58"/>
    </location>
</feature>
<dbReference type="EMBL" id="CP029185">
    <property type="protein sequence ID" value="AWH90114.1"/>
    <property type="molecule type" value="Genomic_DNA"/>
</dbReference>
<feature type="transmembrane region" description="Helical" evidence="8">
    <location>
        <begin position="105"/>
        <end position="125"/>
    </location>
</feature>
<dbReference type="RefSeq" id="WP_108902147.1">
    <property type="nucleotide sequence ID" value="NZ_CP029185.2"/>
</dbReference>
<organism evidence="9 10">
    <name type="scientific">Limnobaculum parvum</name>
    <dbReference type="NCBI Taxonomy" id="2172103"/>
    <lineage>
        <taxon>Bacteria</taxon>
        <taxon>Pseudomonadati</taxon>
        <taxon>Pseudomonadota</taxon>
        <taxon>Gammaproteobacteria</taxon>
        <taxon>Enterobacterales</taxon>
        <taxon>Budviciaceae</taxon>
        <taxon>Limnobaculum</taxon>
    </lineage>
</organism>
<keyword evidence="4" id="KW-1003">Cell membrane</keyword>
<reference evidence="9 10" key="1">
    <citation type="journal article" date="2019" name="Int. J. Syst. Evol. Microbiol.">
        <title>Limnobaculum parvum gen. nov., sp. nov., isolated from a freshwater lake.</title>
        <authorList>
            <person name="Baek C."/>
            <person name="Shin S.K."/>
            <person name="Yi H."/>
        </authorList>
    </citation>
    <scope>NUCLEOTIDE SEQUENCE [LARGE SCALE GENOMIC DNA]</scope>
    <source>
        <strain evidence="9 10">HYN0051</strain>
    </source>
</reference>
<proteinExistence type="inferred from homology"/>
<evidence type="ECO:0000313" key="9">
    <source>
        <dbReference type="EMBL" id="AWH90114.1"/>
    </source>
</evidence>
<keyword evidence="7 8" id="KW-0472">Membrane</keyword>
<keyword evidence="10" id="KW-1185">Reference proteome</keyword>
<feature type="transmembrane region" description="Helical" evidence="8">
    <location>
        <begin position="70"/>
        <end position="93"/>
    </location>
</feature>
<accession>A0A2Y9U2R5</accession>
<dbReference type="InterPro" id="IPR038770">
    <property type="entry name" value="Na+/solute_symporter_sf"/>
</dbReference>